<protein>
    <submittedName>
        <fullName evidence="1">Uncharacterized protein</fullName>
    </submittedName>
</protein>
<dbReference type="Proteomes" id="UP000823588">
    <property type="component" value="Unassembled WGS sequence"/>
</dbReference>
<evidence type="ECO:0000313" key="2">
    <source>
        <dbReference type="Proteomes" id="UP000823588"/>
    </source>
</evidence>
<gene>
    <name evidence="1" type="ORF">J2751_003139</name>
</gene>
<dbReference type="AlphaFoldDB" id="A0A8T4GK67"/>
<comment type="caution">
    <text evidence="1">The sequence shown here is derived from an EMBL/GenBank/DDBJ whole genome shotgun (WGS) entry which is preliminary data.</text>
</comment>
<dbReference type="OrthoDB" id="350440at2157"/>
<proteinExistence type="predicted"/>
<keyword evidence="2" id="KW-1185">Reference proteome</keyword>
<dbReference type="RefSeq" id="WP_209487283.1">
    <property type="nucleotide sequence ID" value="NZ_JAGGKQ010000046.1"/>
</dbReference>
<dbReference type="EMBL" id="JAGGKQ010000046">
    <property type="protein sequence ID" value="MBP1924089.1"/>
    <property type="molecule type" value="Genomic_DNA"/>
</dbReference>
<dbReference type="Pfam" id="PF26458">
    <property type="entry name" value="DUF8137"/>
    <property type="match status" value="1"/>
</dbReference>
<accession>A0A8T4GK67</accession>
<sequence>MVPDRRSDPIEIEALEQQISTADDGDVAALMQAVATYETELLSAHEQDDSDRYQGITRAYRERLIAVFDDAVLAEDWEFLEDFLDAYHPETSDEFPHVTTVLQNVTGRYLIRTRLTEGVTEIPVKSLEFFSSILDRVEGDGYDFINEGVHPYGWGIGHPDHAVADTIHQHASKDIFVVNPMLEHTFYADQHAAIDLLERIVNDDNISRSFAHPRGEISEARHLLDAPAGAVSEFSPTIPRYWEWQEEFDFEFRLDDDVEQRIRKLVSDEGLDNELSGDWEIAELTL</sequence>
<reference evidence="1" key="1">
    <citation type="submission" date="2021-03" db="EMBL/GenBank/DDBJ databases">
        <title>Genomic Encyclopedia of Type Strains, Phase IV (KMG-IV): sequencing the most valuable type-strain genomes for metagenomic binning, comparative biology and taxonomic classification.</title>
        <authorList>
            <person name="Goeker M."/>
        </authorList>
    </citation>
    <scope>NUCLEOTIDE SEQUENCE</scope>
    <source>
        <strain evidence="1">DSM 23564</strain>
    </source>
</reference>
<dbReference type="InterPro" id="IPR058450">
    <property type="entry name" value="DUF8137"/>
</dbReference>
<organism evidence="1 2">
    <name type="scientific">Halorubrum alkaliphilum</name>
    <dbReference type="NCBI Taxonomy" id="261290"/>
    <lineage>
        <taxon>Archaea</taxon>
        <taxon>Methanobacteriati</taxon>
        <taxon>Methanobacteriota</taxon>
        <taxon>Stenosarchaea group</taxon>
        <taxon>Halobacteria</taxon>
        <taxon>Halobacteriales</taxon>
        <taxon>Haloferacaceae</taxon>
        <taxon>Halorubrum</taxon>
    </lineage>
</organism>
<evidence type="ECO:0000313" key="1">
    <source>
        <dbReference type="EMBL" id="MBP1924089.1"/>
    </source>
</evidence>
<name>A0A8T4GK67_9EURY</name>